<comment type="caution">
    <text evidence="5">The sequence shown here is derived from an EMBL/GenBank/DDBJ whole genome shotgun (WGS) entry which is preliminary data.</text>
</comment>
<keyword evidence="4" id="KW-0472">Membrane</keyword>
<dbReference type="GO" id="GO:0006412">
    <property type="term" value="P:translation"/>
    <property type="evidence" value="ECO:0007669"/>
    <property type="project" value="InterPro"/>
</dbReference>
<dbReference type="InterPro" id="IPR000456">
    <property type="entry name" value="Ribosomal_bL17"/>
</dbReference>
<dbReference type="EMBL" id="JABAHT010000107">
    <property type="protein sequence ID" value="KAF4664860.1"/>
    <property type="molecule type" value="Genomic_DNA"/>
</dbReference>
<evidence type="ECO:0000313" key="5">
    <source>
        <dbReference type="EMBL" id="KAF4664860.1"/>
    </source>
</evidence>
<gene>
    <name evidence="5" type="ORF">FOZ61_000406</name>
</gene>
<name>A0A7J6M0X1_PEROL</name>
<organism evidence="5 6">
    <name type="scientific">Perkinsus olseni</name>
    <name type="common">Perkinsus atlanticus</name>
    <dbReference type="NCBI Taxonomy" id="32597"/>
    <lineage>
        <taxon>Eukaryota</taxon>
        <taxon>Sar</taxon>
        <taxon>Alveolata</taxon>
        <taxon>Perkinsozoa</taxon>
        <taxon>Perkinsea</taxon>
        <taxon>Perkinsida</taxon>
        <taxon>Perkinsidae</taxon>
        <taxon>Perkinsus</taxon>
    </lineage>
</organism>
<keyword evidence="4" id="KW-1133">Transmembrane helix</keyword>
<dbReference type="SUPFAM" id="SSF64263">
    <property type="entry name" value="Prokaryotic ribosomal protein L17"/>
    <property type="match status" value="1"/>
</dbReference>
<evidence type="ECO:0000256" key="1">
    <source>
        <dbReference type="ARBA" id="ARBA00008777"/>
    </source>
</evidence>
<feature type="transmembrane region" description="Helical" evidence="4">
    <location>
        <begin position="360"/>
        <end position="385"/>
    </location>
</feature>
<proteinExistence type="inferred from homology"/>
<protein>
    <submittedName>
        <fullName evidence="5">Uncharacterized protein</fullName>
    </submittedName>
</protein>
<dbReference type="PANTHER" id="PTHR14413">
    <property type="entry name" value="RIBOSOMAL PROTEIN L17"/>
    <property type="match status" value="1"/>
</dbReference>
<reference evidence="5 6" key="1">
    <citation type="submission" date="2020-04" db="EMBL/GenBank/DDBJ databases">
        <title>Perkinsus olseni comparative genomics.</title>
        <authorList>
            <person name="Bogema D.R."/>
        </authorList>
    </citation>
    <scope>NUCLEOTIDE SEQUENCE [LARGE SCALE GENOMIC DNA]</scope>
    <source>
        <strain evidence="5">ATCC PRA-179</strain>
    </source>
</reference>
<dbReference type="PANTHER" id="PTHR14413:SF16">
    <property type="entry name" value="LARGE RIBOSOMAL SUBUNIT PROTEIN BL17M"/>
    <property type="match status" value="1"/>
</dbReference>
<evidence type="ECO:0000256" key="4">
    <source>
        <dbReference type="SAM" id="Phobius"/>
    </source>
</evidence>
<keyword evidence="4" id="KW-0812">Transmembrane</keyword>
<accession>A0A7J6M0X1</accession>
<feature type="transmembrane region" description="Helical" evidence="4">
    <location>
        <begin position="229"/>
        <end position="251"/>
    </location>
</feature>
<dbReference type="AlphaFoldDB" id="A0A7J6M0X1"/>
<dbReference type="OrthoDB" id="275000at2759"/>
<dbReference type="Gene3D" id="3.90.1030.10">
    <property type="entry name" value="Ribosomal protein L17"/>
    <property type="match status" value="1"/>
</dbReference>
<dbReference type="Proteomes" id="UP000570595">
    <property type="component" value="Unassembled WGS sequence"/>
</dbReference>
<evidence type="ECO:0000313" key="6">
    <source>
        <dbReference type="Proteomes" id="UP000570595"/>
    </source>
</evidence>
<dbReference type="Pfam" id="PF01196">
    <property type="entry name" value="Ribosomal_L17"/>
    <property type="match status" value="1"/>
</dbReference>
<dbReference type="GO" id="GO:0003735">
    <property type="term" value="F:structural constituent of ribosome"/>
    <property type="evidence" value="ECO:0007669"/>
    <property type="project" value="InterPro"/>
</dbReference>
<dbReference type="InterPro" id="IPR036373">
    <property type="entry name" value="Ribosomal_bL17_sf"/>
</dbReference>
<comment type="similarity">
    <text evidence="1">Belongs to the bacterial ribosomal protein bL17 family.</text>
</comment>
<sequence>MRGNRKGRWDSMRFYRLGHMKHGKEKQGFRRIGPSFRYWHEMKDWLDKLIIYQRIEGPLNRMKEVQQYAEEIVFHARRNTAYSSQIVESMLRSAEARQILYEYLVPRYKDRPYFVTRMLNPFYLRYYDAQQRGYLEFIDWPGEFRAANPVGEGRKKRVAIEFDASRKGRRRHLVEARVLGILNEADPRFLTTEAYEKYVRATREGQTALEATPLGLHLADDRLAFRVRLTFYLSLLPIIFCIAFAIVVWFVSVPVYIWYYALLVITVVSPTTLYYSYANNSHSFMGLFAFLNGALAVCQVLSVWQVLAYVNNCETFVDECKVSGLRVVPAVTDPTYACSFYSVMDYSTFQHWADSQTTTFVMYLSFFVPVVVFHLMLLALSLMWYSKLRKGLRISTTGPAGGVAATVITSGYVARGTEADDADKVAVGVPVSSPKIKEEDKI</sequence>
<feature type="transmembrane region" description="Helical" evidence="4">
    <location>
        <begin position="257"/>
        <end position="277"/>
    </location>
</feature>
<evidence type="ECO:0000256" key="3">
    <source>
        <dbReference type="ARBA" id="ARBA00023274"/>
    </source>
</evidence>
<keyword evidence="3" id="KW-0687">Ribonucleoprotein</keyword>
<dbReference type="GO" id="GO:0022625">
    <property type="term" value="C:cytosolic large ribosomal subunit"/>
    <property type="evidence" value="ECO:0007669"/>
    <property type="project" value="TreeGrafter"/>
</dbReference>
<feature type="transmembrane region" description="Helical" evidence="4">
    <location>
        <begin position="284"/>
        <end position="307"/>
    </location>
</feature>
<evidence type="ECO:0000256" key="2">
    <source>
        <dbReference type="ARBA" id="ARBA00022980"/>
    </source>
</evidence>
<keyword evidence="2" id="KW-0689">Ribosomal protein</keyword>